<evidence type="ECO:0000313" key="2">
    <source>
        <dbReference type="EMBL" id="MET1490203.1"/>
    </source>
</evidence>
<protein>
    <submittedName>
        <fullName evidence="2">LON peptidase substrate-binding domain-containing protein</fullName>
    </submittedName>
</protein>
<dbReference type="Gene3D" id="2.30.130.40">
    <property type="entry name" value="LON domain-like"/>
    <property type="match status" value="1"/>
</dbReference>
<dbReference type="SUPFAM" id="SSF88697">
    <property type="entry name" value="PUA domain-like"/>
    <property type="match status" value="1"/>
</dbReference>
<gene>
    <name evidence="2" type="ORF">ABVT11_10240</name>
</gene>
<dbReference type="InterPro" id="IPR046336">
    <property type="entry name" value="Lon_prtase_N_sf"/>
</dbReference>
<dbReference type="PROSITE" id="PS51787">
    <property type="entry name" value="LON_N"/>
    <property type="match status" value="1"/>
</dbReference>
<evidence type="ECO:0000313" key="3">
    <source>
        <dbReference type="Proteomes" id="UP001548590"/>
    </source>
</evidence>
<dbReference type="EMBL" id="JBEWLZ010000005">
    <property type="protein sequence ID" value="MET1490203.1"/>
    <property type="molecule type" value="Genomic_DNA"/>
</dbReference>
<name>A0ABV2CQR6_9RHOO</name>
<comment type="caution">
    <text evidence="2">The sequence shown here is derived from an EMBL/GenBank/DDBJ whole genome shotgun (WGS) entry which is preliminary data.</text>
</comment>
<sequence>MSESSQPLPLFPLHSVLFPGGVLNLRVFEARYLDMVGHCMRTETTFGVCLIAEGEEVGKPALAHGVGTEAKIVDWDMSEPGILGLTIRGVRRFRVLEQIAAEDGLLSGRIEWFDEAPPAPVADRHSALLPLMNMIIRDAGERVIPPPHHLDDAAWVGYRYAEVLPVQALAKQRLLELEDTDLRLNIIQEYLRQQGLLGKA</sequence>
<dbReference type="RefSeq" id="WP_345928341.1">
    <property type="nucleotide sequence ID" value="NZ_JBDIVF010000006.1"/>
</dbReference>
<reference evidence="2 3" key="1">
    <citation type="submission" date="2024-07" db="EMBL/GenBank/DDBJ databases">
        <title>Uliginosibacterium paludis KCTC:42655.</title>
        <authorList>
            <person name="Kim M.K."/>
        </authorList>
    </citation>
    <scope>NUCLEOTIDE SEQUENCE [LARGE SCALE GENOMIC DNA]</scope>
    <source>
        <strain evidence="2 3">KCTC 42655</strain>
    </source>
</reference>
<dbReference type="SMART" id="SM00464">
    <property type="entry name" value="LON"/>
    <property type="match status" value="1"/>
</dbReference>
<proteinExistence type="predicted"/>
<feature type="domain" description="Lon N-terminal" evidence="1">
    <location>
        <begin position="8"/>
        <end position="195"/>
    </location>
</feature>
<accession>A0ABV2CQR6</accession>
<dbReference type="InterPro" id="IPR003111">
    <property type="entry name" value="Lon_prtase_N"/>
</dbReference>
<dbReference type="PANTHER" id="PTHR46732">
    <property type="entry name" value="ATP-DEPENDENT PROTEASE LA (LON) DOMAIN PROTEIN"/>
    <property type="match status" value="1"/>
</dbReference>
<organism evidence="2 3">
    <name type="scientific">Uliginosibacterium paludis</name>
    <dbReference type="NCBI Taxonomy" id="1615952"/>
    <lineage>
        <taxon>Bacteria</taxon>
        <taxon>Pseudomonadati</taxon>
        <taxon>Pseudomonadota</taxon>
        <taxon>Betaproteobacteria</taxon>
        <taxon>Rhodocyclales</taxon>
        <taxon>Zoogloeaceae</taxon>
        <taxon>Uliginosibacterium</taxon>
    </lineage>
</organism>
<dbReference type="PANTHER" id="PTHR46732:SF8">
    <property type="entry name" value="ATP-DEPENDENT PROTEASE LA (LON) DOMAIN PROTEIN"/>
    <property type="match status" value="1"/>
</dbReference>
<dbReference type="Proteomes" id="UP001548590">
    <property type="component" value="Unassembled WGS sequence"/>
</dbReference>
<dbReference type="Gene3D" id="1.10.4060.10">
    <property type="entry name" value="BPP1347 like domain"/>
    <property type="match status" value="1"/>
</dbReference>
<dbReference type="Pfam" id="PF02190">
    <property type="entry name" value="LON_substr_bdg"/>
    <property type="match status" value="1"/>
</dbReference>
<keyword evidence="3" id="KW-1185">Reference proteome</keyword>
<evidence type="ECO:0000259" key="1">
    <source>
        <dbReference type="PROSITE" id="PS51787"/>
    </source>
</evidence>
<dbReference type="InterPro" id="IPR015947">
    <property type="entry name" value="PUA-like_sf"/>
</dbReference>